<comment type="subcellular location">
    <subcellularLocation>
        <location evidence="1">Membrane</location>
        <topology evidence="1">Multi-pass membrane protein</topology>
    </subcellularLocation>
</comment>
<evidence type="ECO:0000313" key="8">
    <source>
        <dbReference type="EMBL" id="OAB42471.1"/>
    </source>
</evidence>
<protein>
    <submittedName>
        <fullName evidence="8">Cytochrome c biogenesis protein CcdA</fullName>
    </submittedName>
</protein>
<dbReference type="EMBL" id="LVJH01000021">
    <property type="protein sequence ID" value="OAB42471.1"/>
    <property type="molecule type" value="Genomic_DNA"/>
</dbReference>
<accession>A0A168KUA1</accession>
<keyword evidence="4 6" id="KW-1133">Transmembrane helix</keyword>
<feature type="transmembrane region" description="Helical" evidence="6">
    <location>
        <begin position="130"/>
        <end position="155"/>
    </location>
</feature>
<dbReference type="RefSeq" id="WP_068533135.1">
    <property type="nucleotide sequence ID" value="NZ_LVJH01000021.1"/>
</dbReference>
<dbReference type="GO" id="GO:0017004">
    <property type="term" value="P:cytochrome complex assembly"/>
    <property type="evidence" value="ECO:0007669"/>
    <property type="project" value="InterPro"/>
</dbReference>
<evidence type="ECO:0000313" key="9">
    <source>
        <dbReference type="Proteomes" id="UP000076967"/>
    </source>
</evidence>
<evidence type="ECO:0000256" key="3">
    <source>
        <dbReference type="ARBA" id="ARBA00022692"/>
    </source>
</evidence>
<dbReference type="OrthoDB" id="9803065at2"/>
<evidence type="ECO:0000256" key="6">
    <source>
        <dbReference type="SAM" id="Phobius"/>
    </source>
</evidence>
<reference evidence="8 9" key="1">
    <citation type="submission" date="2016-03" db="EMBL/GenBank/DDBJ databases">
        <title>Draft genome sequence of Paenibacillus glacialis DSM 22343.</title>
        <authorList>
            <person name="Shin S.-K."/>
            <person name="Yi H."/>
        </authorList>
    </citation>
    <scope>NUCLEOTIDE SEQUENCE [LARGE SCALE GENOMIC DNA]</scope>
    <source>
        <strain evidence="8 9">DSM 22343</strain>
    </source>
</reference>
<dbReference type="AlphaFoldDB" id="A0A168KUA1"/>
<feature type="transmembrane region" description="Helical" evidence="6">
    <location>
        <begin position="6"/>
        <end position="30"/>
    </location>
</feature>
<dbReference type="PANTHER" id="PTHR31272">
    <property type="entry name" value="CYTOCHROME C-TYPE BIOGENESIS PROTEIN HI_1454-RELATED"/>
    <property type="match status" value="1"/>
</dbReference>
<feature type="transmembrane region" description="Helical" evidence="6">
    <location>
        <begin position="161"/>
        <end position="187"/>
    </location>
</feature>
<evidence type="ECO:0000256" key="1">
    <source>
        <dbReference type="ARBA" id="ARBA00004141"/>
    </source>
</evidence>
<evidence type="ECO:0000256" key="4">
    <source>
        <dbReference type="ARBA" id="ARBA00022989"/>
    </source>
</evidence>
<dbReference type="GO" id="GO:0016020">
    <property type="term" value="C:membrane"/>
    <property type="evidence" value="ECO:0007669"/>
    <property type="project" value="UniProtKB-SubCell"/>
</dbReference>
<dbReference type="InterPro" id="IPR051790">
    <property type="entry name" value="Cytochrome_c-biogenesis_DsbD"/>
</dbReference>
<dbReference type="Proteomes" id="UP000076967">
    <property type="component" value="Unassembled WGS sequence"/>
</dbReference>
<evidence type="ECO:0000256" key="5">
    <source>
        <dbReference type="ARBA" id="ARBA00023136"/>
    </source>
</evidence>
<organism evidence="8 9">
    <name type="scientific">Paenibacillus glacialis</name>
    <dbReference type="NCBI Taxonomy" id="494026"/>
    <lineage>
        <taxon>Bacteria</taxon>
        <taxon>Bacillati</taxon>
        <taxon>Bacillota</taxon>
        <taxon>Bacilli</taxon>
        <taxon>Bacillales</taxon>
        <taxon>Paenibacillaceae</taxon>
        <taxon>Paenibacillus</taxon>
    </lineage>
</organism>
<feature type="domain" description="Cytochrome C biogenesis protein transmembrane" evidence="7">
    <location>
        <begin position="5"/>
        <end position="219"/>
    </location>
</feature>
<feature type="transmembrane region" description="Helical" evidence="6">
    <location>
        <begin position="50"/>
        <end position="79"/>
    </location>
</feature>
<dbReference type="STRING" id="494026.PGLA_12435"/>
<proteinExistence type="inferred from homology"/>
<evidence type="ECO:0000256" key="2">
    <source>
        <dbReference type="ARBA" id="ARBA00006143"/>
    </source>
</evidence>
<comment type="similarity">
    <text evidence="2">Belongs to the DsbD family.</text>
</comment>
<feature type="transmembrane region" description="Helical" evidence="6">
    <location>
        <begin position="91"/>
        <end position="110"/>
    </location>
</feature>
<gene>
    <name evidence="8" type="ORF">PGLA_12435</name>
</gene>
<comment type="caution">
    <text evidence="8">The sequence shown here is derived from an EMBL/GenBank/DDBJ whole genome shotgun (WGS) entry which is preliminary data.</text>
</comment>
<keyword evidence="5 6" id="KW-0472">Membrane</keyword>
<keyword evidence="3 6" id="KW-0812">Transmembrane</keyword>
<feature type="transmembrane region" description="Helical" evidence="6">
    <location>
        <begin position="199"/>
        <end position="219"/>
    </location>
</feature>
<dbReference type="Pfam" id="PF02683">
    <property type="entry name" value="DsbD_TM"/>
    <property type="match status" value="1"/>
</dbReference>
<name>A0A168KUA1_9BACL</name>
<keyword evidence="9" id="KW-1185">Reference proteome</keyword>
<evidence type="ECO:0000259" key="7">
    <source>
        <dbReference type="Pfam" id="PF02683"/>
    </source>
</evidence>
<dbReference type="PANTHER" id="PTHR31272:SF4">
    <property type="entry name" value="CYTOCHROME C-TYPE BIOGENESIS PROTEIN HI_1454-RELATED"/>
    <property type="match status" value="1"/>
</dbReference>
<sequence>MENATVIVALIAGILSFLSPCVFPLIPAYVSHLTGSFVQDNKINVEKKLLMMRSISFIVGFSVIFVAMGASASFIGQFFNENRDLVGKISGLLIIVFGLQMAGVLTLRFLMFEKKWITTDNSKKGNVSSFILGLAFGSGWTPCVGLALSSILLLAGSTDTMYSGMLLLFVYSIGLGIPFLILSFLITHSLGLLKKINRWLPMLSTINGWILVVMGLLLFTGNLQKISAYLAQFTTFSY</sequence>
<dbReference type="InterPro" id="IPR003834">
    <property type="entry name" value="Cyt_c_assmbl_TM_dom"/>
</dbReference>